<keyword evidence="3" id="KW-1185">Reference proteome</keyword>
<dbReference type="EMBL" id="SNXC01000001">
    <property type="protein sequence ID" value="TDP01870.1"/>
    <property type="molecule type" value="Genomic_DNA"/>
</dbReference>
<dbReference type="Proteomes" id="UP000294656">
    <property type="component" value="Unassembled WGS sequence"/>
</dbReference>
<evidence type="ECO:0000313" key="3">
    <source>
        <dbReference type="Proteomes" id="UP000294656"/>
    </source>
</evidence>
<comment type="caution">
    <text evidence="2">The sequence shown here is derived from an EMBL/GenBank/DDBJ whole genome shotgun (WGS) entry which is preliminary data.</text>
</comment>
<accession>A0A4R6MNA8</accession>
<evidence type="ECO:0000313" key="2">
    <source>
        <dbReference type="EMBL" id="TDP01870.1"/>
    </source>
</evidence>
<dbReference type="SUPFAM" id="SSF52266">
    <property type="entry name" value="SGNH hydrolase"/>
    <property type="match status" value="1"/>
</dbReference>
<keyword evidence="1" id="KW-0812">Transmembrane</keyword>
<keyword evidence="1" id="KW-0472">Membrane</keyword>
<proteinExistence type="predicted"/>
<dbReference type="RefSeq" id="WP_133501817.1">
    <property type="nucleotide sequence ID" value="NZ_SNXC01000001.1"/>
</dbReference>
<keyword evidence="1" id="KW-1133">Transmembrane helix</keyword>
<dbReference type="AlphaFoldDB" id="A0A4R6MNA8"/>
<organism evidence="2 3">
    <name type="scientific">Marinomonas balearica</name>
    <dbReference type="NCBI Taxonomy" id="491947"/>
    <lineage>
        <taxon>Bacteria</taxon>
        <taxon>Pseudomonadati</taxon>
        <taxon>Pseudomonadota</taxon>
        <taxon>Gammaproteobacteria</taxon>
        <taxon>Oceanospirillales</taxon>
        <taxon>Oceanospirillaceae</taxon>
        <taxon>Marinomonas</taxon>
    </lineage>
</organism>
<dbReference type="OrthoDB" id="975958at2"/>
<reference evidence="2 3" key="1">
    <citation type="submission" date="2019-03" db="EMBL/GenBank/DDBJ databases">
        <title>Genomic Encyclopedia of Type Strains, Phase III (KMG-III): the genomes of soil and plant-associated and newly described type strains.</title>
        <authorList>
            <person name="Whitman W."/>
        </authorList>
    </citation>
    <scope>NUCLEOTIDE SEQUENCE [LARGE SCALE GENOMIC DNA]</scope>
    <source>
        <strain evidence="2 3">CECT 7378</strain>
    </source>
</reference>
<protein>
    <recommendedName>
        <fullName evidence="4">SGNH/GDSL hydrolase family protein</fullName>
    </recommendedName>
</protein>
<name>A0A4R6MNA8_9GAMM</name>
<feature type="transmembrane region" description="Helical" evidence="1">
    <location>
        <begin position="7"/>
        <end position="30"/>
    </location>
</feature>
<evidence type="ECO:0000256" key="1">
    <source>
        <dbReference type="SAM" id="Phobius"/>
    </source>
</evidence>
<sequence length="296" mass="34964">MKNTLSIEAWLVIFICSFLTVFIMGSVFLFKNDNASEFYNINRLSIKKESPSVFLVGTSLIKCGFYYDDELEFELNEKGLNYDFFRFTKPGFDPLPFSKIIDEILAFKPDVIYLHVDYFIDYSGTDSVVSDYLNQYRQLIISIKEMFLDEFFYQGEVEEKENYPSPGSCVTEQKKFDIDRKLKNTYSDWFPRLKSYEEIPYLYDFIEALKAQGTKVIFIEMGRSKLANRYLGEQKLEVLSQSLEELKSETGVSYWRFPANLDEKYYLDFSHLNSEGRQISTNWFIDRLSQYTQSHD</sequence>
<evidence type="ECO:0008006" key="4">
    <source>
        <dbReference type="Google" id="ProtNLM"/>
    </source>
</evidence>
<gene>
    <name evidence="2" type="ORF">DFP79_0045</name>
</gene>